<sequence length="76" mass="9322">MVKASIYLQANYNLELFLYIDICEETVETSLTIPSGIRMQQGWYRDFKPRPFFLEGRGFYILINDWRVEKWKFYRI</sequence>
<dbReference type="EMBL" id="RCHR01000001">
    <property type="protein sequence ID" value="RLL47817.1"/>
    <property type="molecule type" value="Genomic_DNA"/>
</dbReference>
<evidence type="ECO:0000313" key="1">
    <source>
        <dbReference type="EMBL" id="RLL47817.1"/>
    </source>
</evidence>
<name>A0A498DS53_9BACI</name>
<dbReference type="AlphaFoldDB" id="A0A498DS53"/>
<gene>
    <name evidence="1" type="ORF">D8M04_00615</name>
</gene>
<organism evidence="1 2">
    <name type="scientific">Oceanobacillus piezotolerans</name>
    <dbReference type="NCBI Taxonomy" id="2448030"/>
    <lineage>
        <taxon>Bacteria</taxon>
        <taxon>Bacillati</taxon>
        <taxon>Bacillota</taxon>
        <taxon>Bacilli</taxon>
        <taxon>Bacillales</taxon>
        <taxon>Bacillaceae</taxon>
        <taxon>Oceanobacillus</taxon>
    </lineage>
</organism>
<dbReference type="Proteomes" id="UP000270219">
    <property type="component" value="Unassembled WGS sequence"/>
</dbReference>
<reference evidence="1 2" key="1">
    <citation type="submission" date="2018-10" db="EMBL/GenBank/DDBJ databases">
        <title>Oceanobacillus sp. YLB-02 draft genome.</title>
        <authorList>
            <person name="Yu L."/>
        </authorList>
    </citation>
    <scope>NUCLEOTIDE SEQUENCE [LARGE SCALE GENOMIC DNA]</scope>
    <source>
        <strain evidence="1 2">YLB-02</strain>
    </source>
</reference>
<comment type="caution">
    <text evidence="1">The sequence shown here is derived from an EMBL/GenBank/DDBJ whole genome shotgun (WGS) entry which is preliminary data.</text>
</comment>
<proteinExistence type="predicted"/>
<accession>A0A498DS53</accession>
<protein>
    <submittedName>
        <fullName evidence="1">Uncharacterized protein</fullName>
    </submittedName>
</protein>
<keyword evidence="2" id="KW-1185">Reference proteome</keyword>
<evidence type="ECO:0000313" key="2">
    <source>
        <dbReference type="Proteomes" id="UP000270219"/>
    </source>
</evidence>